<reference evidence="3 4" key="2">
    <citation type="journal article" date="2017" name="Sci. Rep.">
        <title>Ant-infecting Ophiocordyceps genomes reveal a high diversity of potential behavioral manipulation genes and a possible major role for enterotoxins.</title>
        <authorList>
            <person name="de Bekker C."/>
            <person name="Ohm R.A."/>
            <person name="Evans H.C."/>
            <person name="Brachmann A."/>
            <person name="Hughes D.P."/>
        </authorList>
    </citation>
    <scope>NUCLEOTIDE SEQUENCE [LARGE SCALE GENOMIC DNA]</scope>
    <source>
        <strain evidence="3 4">SC16a</strain>
    </source>
</reference>
<dbReference type="AlphaFoldDB" id="A0A2A9PBH2"/>
<dbReference type="PANTHER" id="PTHR28232">
    <property type="entry name" value="TRANSCRIPTIONAL REGULATORY PROTEIN RXT2"/>
    <property type="match status" value="1"/>
</dbReference>
<dbReference type="STRING" id="268505.A0A2A9PBH2"/>
<comment type="caution">
    <text evidence="3">The sequence shown here is derived from an EMBL/GenBank/DDBJ whole genome shotgun (WGS) entry which is preliminary data.</text>
</comment>
<accession>A0A2A9PBH2</accession>
<evidence type="ECO:0000259" key="2">
    <source>
        <dbReference type="Pfam" id="PF08595"/>
    </source>
</evidence>
<dbReference type="GO" id="GO:0033698">
    <property type="term" value="C:Rpd3L complex"/>
    <property type="evidence" value="ECO:0007669"/>
    <property type="project" value="TreeGrafter"/>
</dbReference>
<sequence length="488" mass="53732">MASQQILFAETIAGMKKAFKRKAYESDSDSELESYSNRGNKLKKRARFARQGQLAPTQGPSSYKETVEFAGTLRSIIHRNPPLLDEDGYEIDSDDDDERVEGATLASADINPYANVRLEQILAPLTASTDLPTHPTLSKPFVSKTLTNLVSQSCELMRRENQSLWRIRHLWTALCGDGTWMPCGLMVEPDDVTLYTEDHVARHLESLARSGHATGAPTSERNGSTPKHGPGGANDGGDAGRLEEVVRRSAEVPMTDAGASHSKQEAIATLKEANGREQTPAEARQKANNGDVSSGEFESKGVKRPRREGHGADDAAISSQETLHRAEAHERVDARVKDTDPSADATAPPRTGGDKAPSIASEGSSEQQAFIHPIFSMPTGARPDRNLGLPEHEAEDIRRLLSLFVQKQEEICRGATRLHHGLLRAERLRKDVLHWSKAEAHCGPNRDLSDGEDWYDRAEWGLTEDLKKGQDEEEEDTATAGKKTRNRR</sequence>
<organism evidence="3 4">
    <name type="scientific">Ophiocordyceps unilateralis</name>
    <name type="common">Zombie-ant fungus</name>
    <name type="synonym">Torrubia unilateralis</name>
    <dbReference type="NCBI Taxonomy" id="268505"/>
    <lineage>
        <taxon>Eukaryota</taxon>
        <taxon>Fungi</taxon>
        <taxon>Dikarya</taxon>
        <taxon>Ascomycota</taxon>
        <taxon>Pezizomycotina</taxon>
        <taxon>Sordariomycetes</taxon>
        <taxon>Hypocreomycetidae</taxon>
        <taxon>Hypocreales</taxon>
        <taxon>Ophiocordycipitaceae</taxon>
        <taxon>Ophiocordyceps</taxon>
    </lineage>
</organism>
<gene>
    <name evidence="3" type="ORF">XA68_13848</name>
</gene>
<dbReference type="PANTHER" id="PTHR28232:SF1">
    <property type="entry name" value="TRANSCRIPTIONAL REGULATORY PROTEIN RXT2"/>
    <property type="match status" value="1"/>
</dbReference>
<name>A0A2A9PBH2_OPHUN</name>
<feature type="domain" description="Transcriptional regulatory protein RXT2 N-terminal" evidence="2">
    <location>
        <begin position="36"/>
        <end position="177"/>
    </location>
</feature>
<reference evidence="3 4" key="1">
    <citation type="journal article" date="2015" name="BMC Genomics">
        <title>Gene expression during zombie ant biting behavior reflects the complexity underlying fungal parasitic behavioral manipulation.</title>
        <authorList>
            <person name="de Bekker C."/>
            <person name="Ohm R.A."/>
            <person name="Loreto R.G."/>
            <person name="Sebastian A."/>
            <person name="Albert I."/>
            <person name="Merrow M."/>
            <person name="Brachmann A."/>
            <person name="Hughes D.P."/>
        </authorList>
    </citation>
    <scope>NUCLEOTIDE SEQUENCE [LARGE SCALE GENOMIC DNA]</scope>
    <source>
        <strain evidence="3 4">SC16a</strain>
    </source>
</reference>
<proteinExistence type="predicted"/>
<protein>
    <recommendedName>
        <fullName evidence="2">Transcriptional regulatory protein RXT2 N-terminal domain-containing protein</fullName>
    </recommendedName>
</protein>
<dbReference type="Pfam" id="PF08595">
    <property type="entry name" value="RXT2_N"/>
    <property type="match status" value="1"/>
</dbReference>
<feature type="region of interest" description="Disordered" evidence="1">
    <location>
        <begin position="27"/>
        <end position="63"/>
    </location>
</feature>
<dbReference type="InterPro" id="IPR039602">
    <property type="entry name" value="Rxt2"/>
</dbReference>
<feature type="compositionally biased region" description="Polar residues" evidence="1">
    <location>
        <begin position="54"/>
        <end position="63"/>
    </location>
</feature>
<keyword evidence="4" id="KW-1185">Reference proteome</keyword>
<feature type="compositionally biased region" description="Basic and acidic residues" evidence="1">
    <location>
        <begin position="322"/>
        <end position="340"/>
    </location>
</feature>
<dbReference type="OrthoDB" id="2405722at2759"/>
<feature type="compositionally biased region" description="Polar residues" evidence="1">
    <location>
        <begin position="216"/>
        <end position="225"/>
    </location>
</feature>
<feature type="region of interest" description="Disordered" evidence="1">
    <location>
        <begin position="465"/>
        <end position="488"/>
    </location>
</feature>
<dbReference type="GO" id="GO:0005829">
    <property type="term" value="C:cytosol"/>
    <property type="evidence" value="ECO:0007669"/>
    <property type="project" value="TreeGrafter"/>
</dbReference>
<dbReference type="EMBL" id="LAZP02000300">
    <property type="protein sequence ID" value="PFH58351.1"/>
    <property type="molecule type" value="Genomic_DNA"/>
</dbReference>
<feature type="region of interest" description="Disordered" evidence="1">
    <location>
        <begin position="273"/>
        <end position="366"/>
    </location>
</feature>
<feature type="region of interest" description="Disordered" evidence="1">
    <location>
        <begin position="209"/>
        <end position="239"/>
    </location>
</feature>
<evidence type="ECO:0000256" key="1">
    <source>
        <dbReference type="SAM" id="MobiDB-lite"/>
    </source>
</evidence>
<dbReference type="InterPro" id="IPR013904">
    <property type="entry name" value="RXT2_N"/>
</dbReference>
<evidence type="ECO:0000313" key="3">
    <source>
        <dbReference type="EMBL" id="PFH58351.1"/>
    </source>
</evidence>
<dbReference type="Proteomes" id="UP000037136">
    <property type="component" value="Unassembled WGS sequence"/>
</dbReference>
<evidence type="ECO:0000313" key="4">
    <source>
        <dbReference type="Proteomes" id="UP000037136"/>
    </source>
</evidence>